<sequence>MTEVDKNAFMAEIYEPGTSLTKSSPSSKLKHIFKMFHNMCLHAIFPRKGSKDKVTDNDMMIM</sequence>
<proteinExistence type="predicted"/>
<reference evidence="1 2" key="1">
    <citation type="journal article" date="2018" name="Front. Plant Sci.">
        <title>Red Clover (Trifolium pratense) and Zigzag Clover (T. medium) - A Picture of Genomic Similarities and Differences.</title>
        <authorList>
            <person name="Dluhosova J."/>
            <person name="Istvanek J."/>
            <person name="Nedelnik J."/>
            <person name="Repkova J."/>
        </authorList>
    </citation>
    <scope>NUCLEOTIDE SEQUENCE [LARGE SCALE GENOMIC DNA]</scope>
    <source>
        <strain evidence="2">cv. 10/8</strain>
        <tissue evidence="1">Leaf</tissue>
    </source>
</reference>
<comment type="caution">
    <text evidence="1">The sequence shown here is derived from an EMBL/GenBank/DDBJ whole genome shotgun (WGS) entry which is preliminary data.</text>
</comment>
<evidence type="ECO:0000313" key="1">
    <source>
        <dbReference type="EMBL" id="MCI70913.1"/>
    </source>
</evidence>
<accession>A0A392UBL5</accession>
<keyword evidence="2" id="KW-1185">Reference proteome</keyword>
<name>A0A392UBL5_9FABA</name>
<protein>
    <submittedName>
        <fullName evidence="1">Uncharacterized protein</fullName>
    </submittedName>
</protein>
<evidence type="ECO:0000313" key="2">
    <source>
        <dbReference type="Proteomes" id="UP000265520"/>
    </source>
</evidence>
<dbReference type="AlphaFoldDB" id="A0A392UBL5"/>
<dbReference type="Proteomes" id="UP000265520">
    <property type="component" value="Unassembled WGS sequence"/>
</dbReference>
<dbReference type="EMBL" id="LXQA010785685">
    <property type="protein sequence ID" value="MCI70913.1"/>
    <property type="molecule type" value="Genomic_DNA"/>
</dbReference>
<organism evidence="1 2">
    <name type="scientific">Trifolium medium</name>
    <dbReference type="NCBI Taxonomy" id="97028"/>
    <lineage>
        <taxon>Eukaryota</taxon>
        <taxon>Viridiplantae</taxon>
        <taxon>Streptophyta</taxon>
        <taxon>Embryophyta</taxon>
        <taxon>Tracheophyta</taxon>
        <taxon>Spermatophyta</taxon>
        <taxon>Magnoliopsida</taxon>
        <taxon>eudicotyledons</taxon>
        <taxon>Gunneridae</taxon>
        <taxon>Pentapetalae</taxon>
        <taxon>rosids</taxon>
        <taxon>fabids</taxon>
        <taxon>Fabales</taxon>
        <taxon>Fabaceae</taxon>
        <taxon>Papilionoideae</taxon>
        <taxon>50 kb inversion clade</taxon>
        <taxon>NPAAA clade</taxon>
        <taxon>Hologalegina</taxon>
        <taxon>IRL clade</taxon>
        <taxon>Trifolieae</taxon>
        <taxon>Trifolium</taxon>
    </lineage>
</organism>
<feature type="non-terminal residue" evidence="1">
    <location>
        <position position="62"/>
    </location>
</feature>